<evidence type="ECO:0000313" key="1">
    <source>
        <dbReference type="EMBL" id="EJZ04819.1"/>
    </source>
</evidence>
<dbReference type="PATRIC" id="fig|1194972.3.peg.5442"/>
<dbReference type="Gene3D" id="2.60.120.10">
    <property type="entry name" value="Jelly Rolls"/>
    <property type="match status" value="1"/>
</dbReference>
<dbReference type="RefSeq" id="WP_003928752.1">
    <property type="nucleotide sequence ID" value="NZ_JH814684.1"/>
</dbReference>
<dbReference type="EMBL" id="ALQA01000099">
    <property type="protein sequence ID" value="EJZ04819.1"/>
    <property type="molecule type" value="Genomic_DNA"/>
</dbReference>
<accession>K0V1E8</accession>
<protein>
    <recommendedName>
        <fullName evidence="3">Cupin</fullName>
    </recommendedName>
</protein>
<dbReference type="SUPFAM" id="SSF51182">
    <property type="entry name" value="RmlC-like cupins"/>
    <property type="match status" value="1"/>
</dbReference>
<evidence type="ECO:0000313" key="2">
    <source>
        <dbReference type="Proteomes" id="UP000006072"/>
    </source>
</evidence>
<dbReference type="HOGENOM" id="CLU_141675_1_0_11"/>
<dbReference type="eggNOG" id="COG1917">
    <property type="taxonomic scope" value="Bacteria"/>
</dbReference>
<dbReference type="Proteomes" id="UP000006072">
    <property type="component" value="Unassembled WGS sequence"/>
</dbReference>
<reference evidence="1 2" key="1">
    <citation type="journal article" date="2012" name="J. Bacteriol.">
        <title>Complete Genome Sequence of Mycobacterium vaccae Type Strain ATCC 25954.</title>
        <authorList>
            <person name="Ho Y.S."/>
            <person name="Adroub S.A."/>
            <person name="Abadi M."/>
            <person name="Al Alwan B."/>
            <person name="Alkhateeb R."/>
            <person name="Gao G."/>
            <person name="Ragab A."/>
            <person name="Ali S."/>
            <person name="van Soolingen D."/>
            <person name="Bitter W."/>
            <person name="Pain A."/>
            <person name="Abdallah A.M."/>
        </authorList>
    </citation>
    <scope>NUCLEOTIDE SEQUENCE [LARGE SCALE GENOMIC DNA]</scope>
    <source>
        <strain evidence="1 2">ATCC 25954</strain>
    </source>
</reference>
<dbReference type="PANTHER" id="PTHR37694:SF1">
    <property type="entry name" value="SLR8022 PROTEIN"/>
    <property type="match status" value="1"/>
</dbReference>
<keyword evidence="2" id="KW-1185">Reference proteome</keyword>
<comment type="caution">
    <text evidence="1">The sequence shown here is derived from an EMBL/GenBank/DDBJ whole genome shotgun (WGS) entry which is preliminary data.</text>
</comment>
<dbReference type="AlphaFoldDB" id="K0V1E8"/>
<dbReference type="InterPro" id="IPR014710">
    <property type="entry name" value="RmlC-like_jellyroll"/>
</dbReference>
<dbReference type="PANTHER" id="PTHR37694">
    <property type="entry name" value="SLR8022 PROTEIN"/>
    <property type="match status" value="1"/>
</dbReference>
<dbReference type="InterPro" id="IPR011051">
    <property type="entry name" value="RmlC_Cupin_sf"/>
</dbReference>
<evidence type="ECO:0008006" key="3">
    <source>
        <dbReference type="Google" id="ProtNLM"/>
    </source>
</evidence>
<dbReference type="CDD" id="cd02230">
    <property type="entry name" value="cupin_HP0902-like"/>
    <property type="match status" value="1"/>
</dbReference>
<proteinExistence type="predicted"/>
<organism evidence="1 2">
    <name type="scientific">Mycolicibacterium vaccae ATCC 25954</name>
    <dbReference type="NCBI Taxonomy" id="1194972"/>
    <lineage>
        <taxon>Bacteria</taxon>
        <taxon>Bacillati</taxon>
        <taxon>Actinomycetota</taxon>
        <taxon>Actinomycetes</taxon>
        <taxon>Mycobacteriales</taxon>
        <taxon>Mycobacteriaceae</taxon>
        <taxon>Mycolicibacterium</taxon>
    </lineage>
</organism>
<sequence>MNTNQDVISLRGLGEEQLGAAREARAGRAAHSVYGGQERTLRQTVLALTAGNRLDDHESPGEATLLVLRGRVQIGSATSTIEGGEGDYLVIPEERHNLVALEDSVVLLTVVPRR</sequence>
<name>K0V1E8_MYCVA</name>
<gene>
    <name evidence="1" type="ORF">MVAC_27369</name>
</gene>